<organism evidence="1 2">
    <name type="scientific">Lysobacter concretionis Ko07 = DSM 16239</name>
    <dbReference type="NCBI Taxonomy" id="1122185"/>
    <lineage>
        <taxon>Bacteria</taxon>
        <taxon>Pseudomonadati</taxon>
        <taxon>Pseudomonadota</taxon>
        <taxon>Gammaproteobacteria</taxon>
        <taxon>Lysobacterales</taxon>
        <taxon>Lysobacteraceae</taxon>
        <taxon>Novilysobacter</taxon>
    </lineage>
</organism>
<dbReference type="InterPro" id="IPR021649">
    <property type="entry name" value="DUF3247"/>
</dbReference>
<evidence type="ECO:0008006" key="3">
    <source>
        <dbReference type="Google" id="ProtNLM"/>
    </source>
</evidence>
<gene>
    <name evidence="1" type="ORF">N792_12220</name>
</gene>
<dbReference type="STRING" id="1122185.N792_12220"/>
<keyword evidence="2" id="KW-1185">Reference proteome</keyword>
<name>A0A0A0ELA9_9GAMM</name>
<evidence type="ECO:0000313" key="1">
    <source>
        <dbReference type="EMBL" id="KGM51149.1"/>
    </source>
</evidence>
<dbReference type="eggNOG" id="ENOG5032IBV">
    <property type="taxonomic scope" value="Bacteria"/>
</dbReference>
<accession>A0A0A0ELA9</accession>
<protein>
    <recommendedName>
        <fullName evidence="3">DUF3247 domain-containing protein</fullName>
    </recommendedName>
</protein>
<dbReference type="Pfam" id="PF11607">
    <property type="entry name" value="DUF3247"/>
    <property type="match status" value="1"/>
</dbReference>
<dbReference type="AlphaFoldDB" id="A0A0A0ELA9"/>
<reference evidence="1 2" key="1">
    <citation type="submission" date="2013-08" db="EMBL/GenBank/DDBJ databases">
        <title>Genome sequencing of Lysobacter.</title>
        <authorList>
            <person name="Zhang S."/>
            <person name="Wang G."/>
        </authorList>
    </citation>
    <scope>NUCLEOTIDE SEQUENCE [LARGE SCALE GENOMIC DNA]</scope>
    <source>
        <strain evidence="1 2">Ko07</strain>
    </source>
</reference>
<evidence type="ECO:0000313" key="2">
    <source>
        <dbReference type="Proteomes" id="UP000030017"/>
    </source>
</evidence>
<dbReference type="Gene3D" id="2.30.30.720">
    <property type="entry name" value="Protein of unknown function (DUF3247)"/>
    <property type="match status" value="1"/>
</dbReference>
<comment type="caution">
    <text evidence="1">The sequence shown here is derived from an EMBL/GenBank/DDBJ whole genome shotgun (WGS) entry which is preliminary data.</text>
</comment>
<sequence length="104" mass="11418">MTRNAERVHTDPADIARIQQQIEQLPNGAHVSLRMEDGSQVEGIVAARPVAQVFFGPDGEEGTNAVLRLEQPAMYHPETARVHDVWVDRILAIKRLDPGGIATA</sequence>
<dbReference type="RefSeq" id="WP_036194964.1">
    <property type="nucleotide sequence ID" value="NZ_AVPS01000008.1"/>
</dbReference>
<dbReference type="EMBL" id="AVPS01000008">
    <property type="protein sequence ID" value="KGM51149.1"/>
    <property type="molecule type" value="Genomic_DNA"/>
</dbReference>
<proteinExistence type="predicted"/>
<dbReference type="Proteomes" id="UP000030017">
    <property type="component" value="Unassembled WGS sequence"/>
</dbReference>